<reference evidence="2 3" key="1">
    <citation type="journal article" date="2019" name="Nat. Ecol. Evol.">
        <title>Megaphylogeny resolves global patterns of mushroom evolution.</title>
        <authorList>
            <person name="Varga T."/>
            <person name="Krizsan K."/>
            <person name="Foldi C."/>
            <person name="Dima B."/>
            <person name="Sanchez-Garcia M."/>
            <person name="Sanchez-Ramirez S."/>
            <person name="Szollosi G.J."/>
            <person name="Szarkandi J.G."/>
            <person name="Papp V."/>
            <person name="Albert L."/>
            <person name="Andreopoulos W."/>
            <person name="Angelini C."/>
            <person name="Antonin V."/>
            <person name="Barry K.W."/>
            <person name="Bougher N.L."/>
            <person name="Buchanan P."/>
            <person name="Buyck B."/>
            <person name="Bense V."/>
            <person name="Catcheside P."/>
            <person name="Chovatia M."/>
            <person name="Cooper J."/>
            <person name="Damon W."/>
            <person name="Desjardin D."/>
            <person name="Finy P."/>
            <person name="Geml J."/>
            <person name="Haridas S."/>
            <person name="Hughes K."/>
            <person name="Justo A."/>
            <person name="Karasinski D."/>
            <person name="Kautmanova I."/>
            <person name="Kiss B."/>
            <person name="Kocsube S."/>
            <person name="Kotiranta H."/>
            <person name="LaButti K.M."/>
            <person name="Lechner B.E."/>
            <person name="Liimatainen K."/>
            <person name="Lipzen A."/>
            <person name="Lukacs Z."/>
            <person name="Mihaltcheva S."/>
            <person name="Morgado L.N."/>
            <person name="Niskanen T."/>
            <person name="Noordeloos M.E."/>
            <person name="Ohm R.A."/>
            <person name="Ortiz-Santana B."/>
            <person name="Ovrebo C."/>
            <person name="Racz N."/>
            <person name="Riley R."/>
            <person name="Savchenko A."/>
            <person name="Shiryaev A."/>
            <person name="Soop K."/>
            <person name="Spirin V."/>
            <person name="Szebenyi C."/>
            <person name="Tomsovsky M."/>
            <person name="Tulloss R.E."/>
            <person name="Uehling J."/>
            <person name="Grigoriev I.V."/>
            <person name="Vagvolgyi C."/>
            <person name="Papp T."/>
            <person name="Martin F.M."/>
            <person name="Miettinen O."/>
            <person name="Hibbett D.S."/>
            <person name="Nagy L.G."/>
        </authorList>
    </citation>
    <scope>NUCLEOTIDE SEQUENCE [LARGE SCALE GENOMIC DNA]</scope>
    <source>
        <strain evidence="2 3">CBS 121175</strain>
    </source>
</reference>
<evidence type="ECO:0000256" key="1">
    <source>
        <dbReference type="SAM" id="MobiDB-lite"/>
    </source>
</evidence>
<evidence type="ECO:0000313" key="2">
    <source>
        <dbReference type="EMBL" id="TFK28067.1"/>
    </source>
</evidence>
<dbReference type="STRING" id="230819.A0A5C3L5J5"/>
<dbReference type="Proteomes" id="UP000307440">
    <property type="component" value="Unassembled WGS sequence"/>
</dbReference>
<evidence type="ECO:0000313" key="3">
    <source>
        <dbReference type="Proteomes" id="UP000307440"/>
    </source>
</evidence>
<name>A0A5C3L5J5_COPMA</name>
<keyword evidence="3" id="KW-1185">Reference proteome</keyword>
<feature type="compositionally biased region" description="Low complexity" evidence="1">
    <location>
        <begin position="368"/>
        <end position="379"/>
    </location>
</feature>
<feature type="compositionally biased region" description="Polar residues" evidence="1">
    <location>
        <begin position="259"/>
        <end position="271"/>
    </location>
</feature>
<evidence type="ECO:0008006" key="4">
    <source>
        <dbReference type="Google" id="ProtNLM"/>
    </source>
</evidence>
<feature type="region of interest" description="Disordered" evidence="1">
    <location>
        <begin position="259"/>
        <end position="301"/>
    </location>
</feature>
<feature type="region of interest" description="Disordered" evidence="1">
    <location>
        <begin position="353"/>
        <end position="400"/>
    </location>
</feature>
<dbReference type="OrthoDB" id="3270652at2759"/>
<gene>
    <name evidence="2" type="ORF">FA15DRAFT_665850</name>
</gene>
<feature type="compositionally biased region" description="Polar residues" evidence="1">
    <location>
        <begin position="641"/>
        <end position="656"/>
    </location>
</feature>
<feature type="region of interest" description="Disordered" evidence="1">
    <location>
        <begin position="438"/>
        <end position="467"/>
    </location>
</feature>
<feature type="compositionally biased region" description="Acidic residues" evidence="1">
    <location>
        <begin position="485"/>
        <end position="494"/>
    </location>
</feature>
<dbReference type="EMBL" id="ML210159">
    <property type="protein sequence ID" value="TFK28067.1"/>
    <property type="molecule type" value="Genomic_DNA"/>
</dbReference>
<feature type="region of interest" description="Disordered" evidence="1">
    <location>
        <begin position="313"/>
        <end position="336"/>
    </location>
</feature>
<protein>
    <recommendedName>
        <fullName evidence="4">Zinc-finger domain-containing protein</fullName>
    </recommendedName>
</protein>
<feature type="compositionally biased region" description="Basic and acidic residues" evidence="1">
    <location>
        <begin position="441"/>
        <end position="452"/>
    </location>
</feature>
<feature type="region of interest" description="Disordered" evidence="1">
    <location>
        <begin position="625"/>
        <end position="656"/>
    </location>
</feature>
<sequence length="794" mass="86754">MEASTSTLVLTRPAMDPSSLRALALSTRRSKRRKPAVETTVTSPLVRPLPVSDSMQLDYGQDDVDMDASEELRKGVNDASRLDNVAPDDVIMREEGEISDVEEEAPSTLPLKQSTTPVFAMNLGKPLGGVTRAKPLLDRISSVPPVAAVLSSTRQIRSESPNPSVSNVMQISEEQVRPNIYLTQAEYDKAKDIILDLLGWGVSPEYLVESGLTREIVFYVFRELNLQLPSNLDTTGLVPYTPDTMQQFKMFEHTYPSDTIASSTASPSPMVQTPPDKEFTPVSVEQPPVRTPTQQESLNDMERQRRQELIARKAVQASRGAKEQKPRKPTLPMPPPSASMVDDFLNSITPQESGTLSAATTPDSSQMTSILPPTTTSPSVMHQAAPSPILPPPSSSDSMTSTFNKAMRIAPERIDHGRVDAVWPPARRIAKRPVASDFVDFDGHPKPTERSDSSTQSTTTTLRRKTGASSFVNVRQTTKFVIDLSDSESESEDESQVRHNSSIPSPVHANNKLGLPSLEETEREIQRMRDLIAQREKKAFLKKSLKATATSQNQEMATPAVEDVVMTPANTVMTPPPLPGTSTVETPLDSAIDMSTSVSVVQDHSLPDTYEGATLKLGEKSVDGFTVNSPSTQEEAALSITPEQQDSATDNPETNFQSYSSMFASYPSLRLTLASLSQADANHTAAPFGSGDVHRSCSFEEFTSSSEQSLTSELNSLRETILTKSLDPNKKICQFEIPGDGVCRDANCDDVHPSRLRQLDLDELDGTSSWLSARSKHLPVRSHPCVLHGGLPFN</sequence>
<feature type="compositionally biased region" description="Polar residues" evidence="1">
    <location>
        <begin position="353"/>
        <end position="367"/>
    </location>
</feature>
<organism evidence="2 3">
    <name type="scientific">Coprinopsis marcescibilis</name>
    <name type="common">Agaric fungus</name>
    <name type="synonym">Psathyrella marcescibilis</name>
    <dbReference type="NCBI Taxonomy" id="230819"/>
    <lineage>
        <taxon>Eukaryota</taxon>
        <taxon>Fungi</taxon>
        <taxon>Dikarya</taxon>
        <taxon>Basidiomycota</taxon>
        <taxon>Agaricomycotina</taxon>
        <taxon>Agaricomycetes</taxon>
        <taxon>Agaricomycetidae</taxon>
        <taxon>Agaricales</taxon>
        <taxon>Agaricineae</taxon>
        <taxon>Psathyrellaceae</taxon>
        <taxon>Coprinopsis</taxon>
    </lineage>
</organism>
<proteinExistence type="predicted"/>
<dbReference type="AlphaFoldDB" id="A0A5C3L5J5"/>
<feature type="region of interest" description="Disordered" evidence="1">
    <location>
        <begin position="485"/>
        <end position="516"/>
    </location>
</feature>
<accession>A0A5C3L5J5</accession>